<evidence type="ECO:0000259" key="8">
    <source>
        <dbReference type="Pfam" id="PF07195"/>
    </source>
</evidence>
<accession>A0A2N0ZBL3</accession>
<evidence type="ECO:0000313" key="9">
    <source>
        <dbReference type="EMBL" id="PKG26907.1"/>
    </source>
</evidence>
<comment type="caution">
    <text evidence="9">The sequence shown here is derived from an EMBL/GenBank/DDBJ whole genome shotgun (WGS) entry which is preliminary data.</text>
</comment>
<keyword evidence="5" id="KW-0964">Secreted</keyword>
<keyword evidence="10" id="KW-1185">Reference proteome</keyword>
<comment type="subcellular location">
    <subcellularLocation>
        <location evidence="5">Secreted</location>
    </subcellularLocation>
    <subcellularLocation>
        <location evidence="5">Bacterial flagellum</location>
    </subcellularLocation>
</comment>
<dbReference type="GO" id="GO:0005576">
    <property type="term" value="C:extracellular region"/>
    <property type="evidence" value="ECO:0007669"/>
    <property type="project" value="UniProtKB-SubCell"/>
</dbReference>
<dbReference type="Pfam" id="PF02465">
    <property type="entry name" value="FliD_N"/>
    <property type="match status" value="1"/>
</dbReference>
<feature type="region of interest" description="Disordered" evidence="6">
    <location>
        <begin position="285"/>
        <end position="317"/>
    </location>
</feature>
<dbReference type="InterPro" id="IPR040026">
    <property type="entry name" value="FliD"/>
</dbReference>
<dbReference type="GO" id="GO:0071973">
    <property type="term" value="P:bacterial-type flagellum-dependent cell motility"/>
    <property type="evidence" value="ECO:0007669"/>
    <property type="project" value="TreeGrafter"/>
</dbReference>
<evidence type="ECO:0000256" key="6">
    <source>
        <dbReference type="SAM" id="MobiDB-lite"/>
    </source>
</evidence>
<dbReference type="GO" id="GO:0009421">
    <property type="term" value="C:bacterial-type flagellum filament cap"/>
    <property type="evidence" value="ECO:0007669"/>
    <property type="project" value="InterPro"/>
</dbReference>
<keyword evidence="9" id="KW-0282">Flagellum</keyword>
<evidence type="ECO:0000313" key="10">
    <source>
        <dbReference type="Proteomes" id="UP000233343"/>
    </source>
</evidence>
<dbReference type="AlphaFoldDB" id="A0A2N0ZBL3"/>
<dbReference type="Pfam" id="PF07195">
    <property type="entry name" value="FliD_C"/>
    <property type="match status" value="1"/>
</dbReference>
<gene>
    <name evidence="9" type="ORF">CWS20_21615</name>
</gene>
<feature type="domain" description="Flagellar hook-associated protein 2 C-terminal" evidence="8">
    <location>
        <begin position="438"/>
        <end position="702"/>
    </location>
</feature>
<feature type="compositionally biased region" description="Polar residues" evidence="6">
    <location>
        <begin position="301"/>
        <end position="312"/>
    </location>
</feature>
<evidence type="ECO:0000256" key="1">
    <source>
        <dbReference type="ARBA" id="ARBA00009764"/>
    </source>
</evidence>
<organism evidence="9 10">
    <name type="scientific">Cytobacillus horneckiae</name>
    <dbReference type="NCBI Taxonomy" id="549687"/>
    <lineage>
        <taxon>Bacteria</taxon>
        <taxon>Bacillati</taxon>
        <taxon>Bacillota</taxon>
        <taxon>Bacilli</taxon>
        <taxon>Bacillales</taxon>
        <taxon>Bacillaceae</taxon>
        <taxon>Cytobacillus</taxon>
    </lineage>
</organism>
<keyword evidence="9" id="KW-0966">Cell projection</keyword>
<evidence type="ECO:0000256" key="4">
    <source>
        <dbReference type="ARBA" id="ARBA00023143"/>
    </source>
</evidence>
<dbReference type="EMBL" id="PISD01000054">
    <property type="protein sequence ID" value="PKG26907.1"/>
    <property type="molecule type" value="Genomic_DNA"/>
</dbReference>
<evidence type="ECO:0000256" key="2">
    <source>
        <dbReference type="ARBA" id="ARBA00011255"/>
    </source>
</evidence>
<dbReference type="InterPro" id="IPR003481">
    <property type="entry name" value="FliD_N"/>
</dbReference>
<evidence type="ECO:0000259" key="7">
    <source>
        <dbReference type="Pfam" id="PF02465"/>
    </source>
</evidence>
<dbReference type="GO" id="GO:0007155">
    <property type="term" value="P:cell adhesion"/>
    <property type="evidence" value="ECO:0007669"/>
    <property type="project" value="InterPro"/>
</dbReference>
<dbReference type="InterPro" id="IPR010809">
    <property type="entry name" value="FliD_C"/>
</dbReference>
<proteinExistence type="inferred from homology"/>
<sequence length="715" mass="79512">MAVADIMNRNEMEEGADYMANLRIGGLASGLDTATLIGDMMRAQRIPVDKLKQQKQTLEWQRDAYRDMNLQLTAFRDMTLNMRLQSSFLTKVTTSSNSSKVAATAIATAGNGTYTLSKVTQLATSATNTSSSGVSKDSNNKISSTGKLYEISDRFQEGAFEWKDTGTGINEKVSVTRAGKEFNLKKLGTSTVENVNSVSVSGQAYTVVDNIDDLDSSQNQVFIDQKTGKMTFSQTIAADSTIDINYTAVHKDNISISSPTKEVRLSHVGLTDVSNEITFTWNKKDEDGKDIKDDEGKPVTESETFTRASSPDNLGENEFYVDTETGKVTFGKDLQAGSRAEVSYHHKYFEIELTTHTSKGIVNESFKFDGRDSLTTVTNKINSSNLGINMFYDEHSDKMTMSRTETGDFNSGKTEIELHGSSFLTKGLNLDENNEKGGENAKFVLNGLETERTSNTFTVNGVTFTVKDKFDADNGDAPVTVSIGNDTQKAIDNIKEFVEKYNELIDNIQGKTREEKYRDFPPLTDEQREGLSDKEVERWEEKAKSGLLRSDQQLNGLLSKMRMDFYTPLSTSSSEYNQLAAIGITTTKNYLEGGKLEINEDKLKEALEKDPEGVFNLFAADGDTPAEQGISRRLRDSVSQTMDSITQRAGNGAKTNSQFTIGKNLDDINKRIATMEARLNQKEQGYWSQFAAMEKQMQKMNEQMNYMMSQFGYTS</sequence>
<keyword evidence="3" id="KW-0175">Coiled coil</keyword>
<comment type="function">
    <text evidence="5">Required for morphogenesis and for the elongation of the flagellar filament by facilitating polymerization of the flagellin monomers at the tip of growing filament. Forms a capping structure, which prevents flagellin subunits (transported through the central channel of the flagellum) from leaking out without polymerization at the distal end.</text>
</comment>
<comment type="subunit">
    <text evidence="2 5">Homopentamer.</text>
</comment>
<feature type="compositionally biased region" description="Basic and acidic residues" evidence="6">
    <location>
        <begin position="285"/>
        <end position="300"/>
    </location>
</feature>
<dbReference type="GO" id="GO:0009424">
    <property type="term" value="C:bacterial-type flagellum hook"/>
    <property type="evidence" value="ECO:0007669"/>
    <property type="project" value="UniProtKB-UniRule"/>
</dbReference>
<evidence type="ECO:0000256" key="5">
    <source>
        <dbReference type="RuleBase" id="RU362066"/>
    </source>
</evidence>
<dbReference type="Proteomes" id="UP000233343">
    <property type="component" value="Unassembled WGS sequence"/>
</dbReference>
<dbReference type="PANTHER" id="PTHR30288:SF0">
    <property type="entry name" value="FLAGELLAR HOOK-ASSOCIATED PROTEIN 2"/>
    <property type="match status" value="1"/>
</dbReference>
<reference evidence="9 10" key="1">
    <citation type="journal article" date="2010" name="Int. J. Syst. Evol. Microbiol.">
        <title>Bacillus horneckiae sp. nov., isolated from a spacecraft-assembly clean room.</title>
        <authorList>
            <person name="Vaishampayan P."/>
            <person name="Probst A."/>
            <person name="Krishnamurthi S."/>
            <person name="Ghosh S."/>
            <person name="Osman S."/>
            <person name="McDowall A."/>
            <person name="Ruckmani A."/>
            <person name="Mayilraj S."/>
            <person name="Venkateswaran K."/>
        </authorList>
    </citation>
    <scope>NUCLEOTIDE SEQUENCE [LARGE SCALE GENOMIC DNA]</scope>
    <source>
        <strain evidence="10">1PO1SC</strain>
    </source>
</reference>
<keyword evidence="4 5" id="KW-0975">Bacterial flagellum</keyword>
<dbReference type="PANTHER" id="PTHR30288">
    <property type="entry name" value="FLAGELLAR CAP/ASSEMBLY PROTEIN FLID"/>
    <property type="match status" value="1"/>
</dbReference>
<name>A0A2N0ZBL3_9BACI</name>
<feature type="domain" description="Flagellar hook-associated protein 2 N-terminal" evidence="7">
    <location>
        <begin position="29"/>
        <end position="125"/>
    </location>
</feature>
<keyword evidence="9" id="KW-0969">Cilium</keyword>
<protein>
    <recommendedName>
        <fullName evidence="5">Flagellar hook-associated protein 2</fullName>
        <shortName evidence="5">HAP2</shortName>
    </recommendedName>
    <alternativeName>
        <fullName evidence="5">Flagellar cap protein</fullName>
    </alternativeName>
</protein>
<comment type="similarity">
    <text evidence="1 5">Belongs to the FliD family.</text>
</comment>
<evidence type="ECO:0000256" key="3">
    <source>
        <dbReference type="ARBA" id="ARBA00023054"/>
    </source>
</evidence>